<dbReference type="CDD" id="cd07361">
    <property type="entry name" value="MEMO_like"/>
    <property type="match status" value="1"/>
</dbReference>
<dbReference type="RefSeq" id="WP_015929879.1">
    <property type="nucleotide sequence ID" value="NC_011894.1"/>
</dbReference>
<keyword evidence="3" id="KW-1185">Reference proteome</keyword>
<dbReference type="OrthoDB" id="9782820at2"/>
<dbReference type="AlphaFoldDB" id="B8IL28"/>
<dbReference type="HOGENOM" id="CLU_038085_2_0_5"/>
<dbReference type="InterPro" id="IPR002737">
    <property type="entry name" value="MEMO1_fam"/>
</dbReference>
<dbReference type="eggNOG" id="COG1355">
    <property type="taxonomic scope" value="Bacteria"/>
</dbReference>
<reference evidence="2 3" key="1">
    <citation type="submission" date="2009-01" db="EMBL/GenBank/DDBJ databases">
        <title>Complete sequence of chromosome of Methylobacterium nodulans ORS 2060.</title>
        <authorList>
            <consortium name="US DOE Joint Genome Institute"/>
            <person name="Lucas S."/>
            <person name="Copeland A."/>
            <person name="Lapidus A."/>
            <person name="Glavina del Rio T."/>
            <person name="Dalin E."/>
            <person name="Tice H."/>
            <person name="Bruce D."/>
            <person name="Goodwin L."/>
            <person name="Pitluck S."/>
            <person name="Sims D."/>
            <person name="Brettin T."/>
            <person name="Detter J.C."/>
            <person name="Han C."/>
            <person name="Larimer F."/>
            <person name="Land M."/>
            <person name="Hauser L."/>
            <person name="Kyrpides N."/>
            <person name="Ivanova N."/>
            <person name="Marx C.J."/>
            <person name="Richardson P."/>
        </authorList>
    </citation>
    <scope>NUCLEOTIDE SEQUENCE [LARGE SCALE GENOMIC DNA]</scope>
    <source>
        <strain evidence="3">LMG 21967 / CNCM I-2342 / ORS 2060</strain>
    </source>
</reference>
<dbReference type="PANTHER" id="PTHR11060:SF0">
    <property type="entry name" value="PROTEIN MEMO1"/>
    <property type="match status" value="1"/>
</dbReference>
<gene>
    <name evidence="2" type="ordered locus">Mnod_3293</name>
</gene>
<dbReference type="Proteomes" id="UP000008207">
    <property type="component" value="Chromosome"/>
</dbReference>
<evidence type="ECO:0000313" key="2">
    <source>
        <dbReference type="EMBL" id="ACL58216.1"/>
    </source>
</evidence>
<evidence type="ECO:0008006" key="4">
    <source>
        <dbReference type="Google" id="ProtNLM"/>
    </source>
</evidence>
<dbReference type="PANTHER" id="PTHR11060">
    <property type="entry name" value="PROTEIN MEMO1"/>
    <property type="match status" value="1"/>
</dbReference>
<dbReference type="KEGG" id="mno:Mnod_3293"/>
<name>B8IL28_METNO</name>
<dbReference type="NCBIfam" id="TIGR04336">
    <property type="entry name" value="AmmeMemoSam_B"/>
    <property type="match status" value="1"/>
</dbReference>
<organism evidence="2 3">
    <name type="scientific">Methylobacterium nodulans (strain LMG 21967 / CNCM I-2342 / ORS 2060)</name>
    <dbReference type="NCBI Taxonomy" id="460265"/>
    <lineage>
        <taxon>Bacteria</taxon>
        <taxon>Pseudomonadati</taxon>
        <taxon>Pseudomonadota</taxon>
        <taxon>Alphaproteobacteria</taxon>
        <taxon>Hyphomicrobiales</taxon>
        <taxon>Methylobacteriaceae</taxon>
        <taxon>Methylobacterium</taxon>
    </lineage>
</organism>
<proteinExistence type="inferred from homology"/>
<evidence type="ECO:0000313" key="3">
    <source>
        <dbReference type="Proteomes" id="UP000008207"/>
    </source>
</evidence>
<sequence length="274" mass="28904">MPTWSARLTTRPAAAAGLFYPDDSHRLRSAVERLLAEAPRAAASGRPKAIIAPHAGYSYSGPVAAAAFAPLEGAEQDIERVILIGPAHYIRFRGICIPMVEGFETPLGRVPLDLNALAVSAEMPGVQAADAPHAPEHALEVELPFLQVLLSRFAAVPLLVGDARPEEVAAVLDRLWGGPETVIVVSSDLSHFQDYETARLRDADTAVAIERGTWAGLGPGDACGYLAIAGLLVLTTRRGLEAQRLALCNSGDTAGSRDAVVGYGAWLFGDAHPC</sequence>
<protein>
    <recommendedName>
        <fullName evidence="4">MEMO1 family protein</fullName>
    </recommendedName>
</protein>
<dbReference type="Gene3D" id="3.40.830.10">
    <property type="entry name" value="LigB-like"/>
    <property type="match status" value="1"/>
</dbReference>
<comment type="similarity">
    <text evidence="1">Belongs to the MEMO1 family.</text>
</comment>
<dbReference type="EMBL" id="CP001349">
    <property type="protein sequence ID" value="ACL58216.1"/>
    <property type="molecule type" value="Genomic_DNA"/>
</dbReference>
<dbReference type="Pfam" id="PF01875">
    <property type="entry name" value="Memo"/>
    <property type="match status" value="1"/>
</dbReference>
<accession>B8IL28</accession>
<dbReference type="STRING" id="460265.Mnod_3293"/>
<evidence type="ECO:0000256" key="1">
    <source>
        <dbReference type="ARBA" id="ARBA00006315"/>
    </source>
</evidence>